<dbReference type="Pfam" id="PF01300">
    <property type="entry name" value="Sua5_yciO_yrdC"/>
    <property type="match status" value="1"/>
</dbReference>
<dbReference type="PROSITE" id="PS51163">
    <property type="entry name" value="YRDC"/>
    <property type="match status" value="1"/>
</dbReference>
<dbReference type="Proteomes" id="UP001652394">
    <property type="component" value="Unassembled WGS sequence"/>
</dbReference>
<dbReference type="Gene3D" id="3.30.110.120">
    <property type="match status" value="1"/>
</dbReference>
<feature type="domain" description="YrdC-like" evidence="13">
    <location>
        <begin position="203"/>
        <end position="389"/>
    </location>
</feature>
<feature type="active site" evidence="11">
    <location>
        <position position="23"/>
    </location>
</feature>
<evidence type="ECO:0000313" key="14">
    <source>
        <dbReference type="EMBL" id="MCU6746158.1"/>
    </source>
</evidence>
<dbReference type="PROSITE" id="PS51160">
    <property type="entry name" value="ACYLPHOSPHATASE_3"/>
    <property type="match status" value="1"/>
</dbReference>
<dbReference type="InterPro" id="IPR051060">
    <property type="entry name" value="Carbamoyltrans_HypF-like"/>
</dbReference>
<feature type="domain" description="Acylphosphatase-like" evidence="12">
    <location>
        <begin position="8"/>
        <end position="95"/>
    </location>
</feature>
<keyword evidence="15" id="KW-1185">Reference proteome</keyword>
<dbReference type="Pfam" id="PF07503">
    <property type="entry name" value="zf-HYPF"/>
    <property type="match status" value="2"/>
</dbReference>
<dbReference type="PANTHER" id="PTHR42959:SF1">
    <property type="entry name" value="CARBAMOYLTRANSFERASE HYPF"/>
    <property type="match status" value="1"/>
</dbReference>
<keyword evidence="5" id="KW-0479">Metal-binding</keyword>
<keyword evidence="7" id="KW-0862">Zinc</keyword>
<comment type="catalytic activity">
    <reaction evidence="9">
        <text>C-terminal L-cysteinyl-[HypE protein] + carbamoyl phosphate + ATP + H2O = C-terminal S-carboxamide-L-cysteinyl-[HypE protein] + AMP + phosphate + diphosphate + H(+)</text>
        <dbReference type="Rhea" id="RHEA:55636"/>
        <dbReference type="Rhea" id="RHEA-COMP:14247"/>
        <dbReference type="Rhea" id="RHEA-COMP:14392"/>
        <dbReference type="ChEBI" id="CHEBI:15377"/>
        <dbReference type="ChEBI" id="CHEBI:15378"/>
        <dbReference type="ChEBI" id="CHEBI:30616"/>
        <dbReference type="ChEBI" id="CHEBI:33019"/>
        <dbReference type="ChEBI" id="CHEBI:43474"/>
        <dbReference type="ChEBI" id="CHEBI:58228"/>
        <dbReference type="ChEBI" id="CHEBI:76913"/>
        <dbReference type="ChEBI" id="CHEBI:139126"/>
        <dbReference type="ChEBI" id="CHEBI:456215"/>
    </reaction>
</comment>
<comment type="pathway">
    <text evidence="1">Protein modification; [NiFe] hydrogenase maturation.</text>
</comment>
<dbReference type="InterPro" id="IPR017945">
    <property type="entry name" value="DHBP_synth_RibB-like_a/b_dom"/>
</dbReference>
<comment type="similarity">
    <text evidence="2">Belongs to the acylphosphatase family.</text>
</comment>
<dbReference type="EMBL" id="JAOQJX010000001">
    <property type="protein sequence ID" value="MCU6746158.1"/>
    <property type="molecule type" value="Genomic_DNA"/>
</dbReference>
<evidence type="ECO:0000256" key="10">
    <source>
        <dbReference type="PIRNR" id="PIRNR006256"/>
    </source>
</evidence>
<evidence type="ECO:0000256" key="8">
    <source>
        <dbReference type="ARBA" id="ARBA00047645"/>
    </source>
</evidence>
<dbReference type="InterPro" id="IPR036046">
    <property type="entry name" value="Acylphosphatase-like_dom_sf"/>
</dbReference>
<reference evidence="14 15" key="1">
    <citation type="journal article" date="2021" name="ISME Commun">
        <title>Automated analysis of genomic sequences facilitates high-throughput and comprehensive description of bacteria.</title>
        <authorList>
            <person name="Hitch T.C.A."/>
        </authorList>
    </citation>
    <scope>NUCLEOTIDE SEQUENCE [LARGE SCALE GENOMIC DNA]</scope>
    <source>
        <strain evidence="14 15">H2_18</strain>
    </source>
</reference>
<dbReference type="GO" id="GO:0016874">
    <property type="term" value="F:ligase activity"/>
    <property type="evidence" value="ECO:0007669"/>
    <property type="project" value="UniProtKB-KW"/>
</dbReference>
<evidence type="ECO:0000256" key="11">
    <source>
        <dbReference type="PROSITE-ProRule" id="PRU00520"/>
    </source>
</evidence>
<evidence type="ECO:0000256" key="5">
    <source>
        <dbReference type="ARBA" id="ARBA00022723"/>
    </source>
</evidence>
<dbReference type="InterPro" id="IPR041440">
    <property type="entry name" value="HypF_C"/>
</dbReference>
<dbReference type="Pfam" id="PF22521">
    <property type="entry name" value="HypF_C_2"/>
    <property type="match status" value="1"/>
</dbReference>
<dbReference type="Gene3D" id="3.30.420.360">
    <property type="match status" value="1"/>
</dbReference>
<dbReference type="InterPro" id="IPR017968">
    <property type="entry name" value="Acylphosphatase_CS"/>
</dbReference>
<name>A0ABT2T7B3_9FIRM</name>
<evidence type="ECO:0000256" key="6">
    <source>
        <dbReference type="ARBA" id="ARBA00022771"/>
    </source>
</evidence>
<dbReference type="SUPFAM" id="SSF54975">
    <property type="entry name" value="Acylphosphatase/BLUF domain-like"/>
    <property type="match status" value="1"/>
</dbReference>
<dbReference type="PROSITE" id="PS00150">
    <property type="entry name" value="ACYLPHOSPHATASE_1"/>
    <property type="match status" value="1"/>
</dbReference>
<sequence length="775" mass="87107">MEKQNQQHVKLHIKGIVQGVGFRPFLHRLASRYSLHGWVQNTLQGVEGELEGSAEDINCFLTELQTSPPPLSRLEEIDVTQEGLFVGYPDFSIRESLIDGGFTLLSPDICTCPECEKELYTPSDRRYRYPFINCTNCGPRYTIIDDIPYDRIRTSMQTFSMCADCENEYTTIQNRRYHAQPDCCPACGPHVFYMDSTYRRLSSDPFQAAQEALREGKILAVKGLGGFHLACDARNEDAVQCLRQRKHRASKPLALMCRSVETAREFCILNTAEEKLLTDIQRPILLLRKKQPALMEKISSTSRLGIMLPYTPLHILLLDGMYGGPDSLVMTSANLPGCPVMLTNEEALCGLSGIADGYLLHDRPIRNRCDDSLVMEWKGNPYFFRRSRGFTPQPFLSRQDADGIFALGAEQKASFALGKEKYVFCSPHIGDLKNAETLSHYRETLHTFRRLFRLKPALLVCDLHPDYLSTQEAFRLSEKEQLPLLQVQHHWAHMASCMADNHLHAPCFGIIWDGMGLGDDDSIWGAEFLKGDFSAFQRIGTIRPVPLPGGDRATQEIARIALGLLLDAGIQDTSYVPLSSAKTTALSRLIDSGLCLRATSMGRLFDGIGSLLLQKVKADYEGEAAALTEALSPYESPDVYLASKHMRATALSEMCYPIEFYNKNGLRIFDTRPLIQTLYKDLEEKTDKGLIAFRFMYTLCRMALEQCLVLNPQRLPVVLSGGVFQNRFLLCTVTELLEQNGFTVYTHRHVSPNDEGICLGQLAVAASKKEEIICV</sequence>
<dbReference type="SUPFAM" id="SSF55821">
    <property type="entry name" value="YrdC/RibB"/>
    <property type="match status" value="1"/>
</dbReference>
<comment type="similarity">
    <text evidence="3 10">Belongs to the carbamoyltransferase HypF family.</text>
</comment>
<dbReference type="InterPro" id="IPR006070">
    <property type="entry name" value="Sua5-like_dom"/>
</dbReference>
<dbReference type="RefSeq" id="WP_059067552.1">
    <property type="nucleotide sequence ID" value="NZ_JAOQJX010000001.1"/>
</dbReference>
<evidence type="ECO:0000256" key="1">
    <source>
        <dbReference type="ARBA" id="ARBA00004711"/>
    </source>
</evidence>
<dbReference type="Pfam" id="PF17788">
    <property type="entry name" value="HypF_C"/>
    <property type="match status" value="1"/>
</dbReference>
<dbReference type="Gene3D" id="3.30.420.40">
    <property type="match status" value="1"/>
</dbReference>
<gene>
    <name evidence="14" type="primary">hypF</name>
    <name evidence="14" type="ORF">OCV51_00535</name>
</gene>
<keyword evidence="11" id="KW-0378">Hydrolase</keyword>
<accession>A0ABT2T7B3</accession>
<evidence type="ECO:0000313" key="15">
    <source>
        <dbReference type="Proteomes" id="UP001652394"/>
    </source>
</evidence>
<dbReference type="InterPro" id="IPR004421">
    <property type="entry name" value="Carbamoyltransferase_HypF"/>
</dbReference>
<dbReference type="NCBIfam" id="TIGR00143">
    <property type="entry name" value="hypF"/>
    <property type="match status" value="1"/>
</dbReference>
<protein>
    <recommendedName>
        <fullName evidence="10">Carbamoyltransferase</fullName>
        <ecNumber evidence="10">6.2.-.-</ecNumber>
    </recommendedName>
</protein>
<feature type="active site" evidence="11">
    <location>
        <position position="41"/>
    </location>
</feature>
<keyword evidence="6" id="KW-0863">Zinc-finger</keyword>
<evidence type="ECO:0000256" key="7">
    <source>
        <dbReference type="ARBA" id="ARBA00022833"/>
    </source>
</evidence>
<dbReference type="Pfam" id="PF00708">
    <property type="entry name" value="Acylphosphatase"/>
    <property type="match status" value="1"/>
</dbReference>
<proteinExistence type="inferred from homology"/>
<keyword evidence="4 14" id="KW-0436">Ligase</keyword>
<comment type="catalytic activity">
    <reaction evidence="8 11">
        <text>an acyl phosphate + H2O = a carboxylate + phosphate + H(+)</text>
        <dbReference type="Rhea" id="RHEA:14965"/>
        <dbReference type="ChEBI" id="CHEBI:15377"/>
        <dbReference type="ChEBI" id="CHEBI:15378"/>
        <dbReference type="ChEBI" id="CHEBI:29067"/>
        <dbReference type="ChEBI" id="CHEBI:43474"/>
        <dbReference type="ChEBI" id="CHEBI:59918"/>
        <dbReference type="EC" id="3.6.1.7"/>
    </reaction>
</comment>
<evidence type="ECO:0000259" key="13">
    <source>
        <dbReference type="PROSITE" id="PS51163"/>
    </source>
</evidence>
<dbReference type="InterPro" id="IPR055128">
    <property type="entry name" value="HypF_C_2"/>
</dbReference>
<evidence type="ECO:0000256" key="2">
    <source>
        <dbReference type="ARBA" id="ARBA00005614"/>
    </source>
</evidence>
<dbReference type="EC" id="6.2.-.-" evidence="10"/>
<comment type="caution">
    <text evidence="14">The sequence shown here is derived from an EMBL/GenBank/DDBJ whole genome shotgun (WGS) entry which is preliminary data.</text>
</comment>
<evidence type="ECO:0000256" key="9">
    <source>
        <dbReference type="ARBA" id="ARBA00048220"/>
    </source>
</evidence>
<evidence type="ECO:0000256" key="3">
    <source>
        <dbReference type="ARBA" id="ARBA00008097"/>
    </source>
</evidence>
<organism evidence="14 15">
    <name type="scientific">Faecalicatena acetigenes</name>
    <dbReference type="NCBI Taxonomy" id="2981790"/>
    <lineage>
        <taxon>Bacteria</taxon>
        <taxon>Bacillati</taxon>
        <taxon>Bacillota</taxon>
        <taxon>Clostridia</taxon>
        <taxon>Lachnospirales</taxon>
        <taxon>Lachnospiraceae</taxon>
        <taxon>Faecalicatena</taxon>
    </lineage>
</organism>
<evidence type="ECO:0000259" key="12">
    <source>
        <dbReference type="PROSITE" id="PS51160"/>
    </source>
</evidence>
<dbReference type="InterPro" id="IPR011125">
    <property type="entry name" value="Znf_HypF"/>
</dbReference>
<dbReference type="Gene3D" id="3.90.870.50">
    <property type="match status" value="1"/>
</dbReference>
<evidence type="ECO:0000256" key="4">
    <source>
        <dbReference type="ARBA" id="ARBA00022598"/>
    </source>
</evidence>
<dbReference type="PIRSF" id="PIRSF006256">
    <property type="entry name" value="CMPcnvr_hdrg_mat"/>
    <property type="match status" value="1"/>
</dbReference>
<dbReference type="InterPro" id="IPR001792">
    <property type="entry name" value="Acylphosphatase-like_dom"/>
</dbReference>
<dbReference type="PANTHER" id="PTHR42959">
    <property type="entry name" value="CARBAMOYLTRANSFERASE"/>
    <property type="match status" value="1"/>
</dbReference>